<dbReference type="GO" id="GO:0008081">
    <property type="term" value="F:phosphoric diester hydrolase activity"/>
    <property type="evidence" value="ECO:0007669"/>
    <property type="project" value="InterPro"/>
</dbReference>
<dbReference type="InterPro" id="IPR051057">
    <property type="entry name" value="PI-PLC_domain"/>
</dbReference>
<proteinExistence type="predicted"/>
<protein>
    <submittedName>
        <fullName evidence="1">Uncharacterized protein</fullName>
    </submittedName>
</protein>
<dbReference type="InterPro" id="IPR017946">
    <property type="entry name" value="PLC-like_Pdiesterase_TIM-brl"/>
</dbReference>
<dbReference type="Pfam" id="PF26178">
    <property type="entry name" value="PI-PLC_cat"/>
    <property type="match status" value="1"/>
</dbReference>
<evidence type="ECO:0000313" key="2">
    <source>
        <dbReference type="Proteomes" id="UP001279734"/>
    </source>
</evidence>
<keyword evidence="2" id="KW-1185">Reference proteome</keyword>
<dbReference type="SUPFAM" id="SSF51695">
    <property type="entry name" value="PLC-like phosphodiesterases"/>
    <property type="match status" value="1"/>
</dbReference>
<dbReference type="PANTHER" id="PTHR13593">
    <property type="match status" value="1"/>
</dbReference>
<dbReference type="Proteomes" id="UP001279734">
    <property type="component" value="Unassembled WGS sequence"/>
</dbReference>
<name>A0AAD3T7W1_NEPGR</name>
<reference evidence="1" key="1">
    <citation type="submission" date="2023-05" db="EMBL/GenBank/DDBJ databases">
        <title>Nepenthes gracilis genome sequencing.</title>
        <authorList>
            <person name="Fukushima K."/>
        </authorList>
    </citation>
    <scope>NUCLEOTIDE SEQUENCE</scope>
    <source>
        <strain evidence="1">SING2019-196</strain>
    </source>
</reference>
<dbReference type="Gene3D" id="3.20.20.190">
    <property type="entry name" value="Phosphatidylinositol (PI) phosphodiesterase"/>
    <property type="match status" value="1"/>
</dbReference>
<dbReference type="EMBL" id="BSYO01000026">
    <property type="protein sequence ID" value="GMH23631.1"/>
    <property type="molecule type" value="Genomic_DNA"/>
</dbReference>
<dbReference type="PANTHER" id="PTHR13593:SF134">
    <property type="entry name" value="F14J22.5 PROTEIN"/>
    <property type="match status" value="1"/>
</dbReference>
<gene>
    <name evidence="1" type="ORF">Nepgr_025474</name>
</gene>
<dbReference type="GO" id="GO:0006629">
    <property type="term" value="P:lipid metabolic process"/>
    <property type="evidence" value="ECO:0007669"/>
    <property type="project" value="InterPro"/>
</dbReference>
<sequence length="423" mass="46809">MEASSSTLSPAFSSLNFSNSTRIYFQRIRAVCTLFIVVLLFNFSSALKLGQTCIANRQCESGFHCETCAANGNIRARCTRIQPLNPSSQVKGLPFNRYSWLTTHNSFARLGKRSATGSVVLSPTNQQDSVTSQLNNGIRGLMLDMYDFENDIWLCHSFGAKCYNYTAFQPAINVLREIQTFLETNPSEIITIFIEDYVRSPEGLTKVFDAAGLRKFWFPVSQMPKKGGNWPIVDDMIQRNQRLVVFTSKSYKEAAEGIAYEWRYVVENQYGNGRMIAGKCPNRGESSAMNTTTKSLVLVNYFPDAPDIATACKHNSAPLISMMNTCYEAAGKRWANFIAVDFYKRSDGGGAPEAADVANGLLVCGCRSISDCKANMTYGACDVPKAGANPPESANVSSFAYPSRLLEFRWLLRTVTAATSLLL</sequence>
<comment type="caution">
    <text evidence="1">The sequence shown here is derived from an EMBL/GenBank/DDBJ whole genome shotgun (WGS) entry which is preliminary data.</text>
</comment>
<accession>A0AAD3T7W1</accession>
<dbReference type="CDD" id="cd08588">
    <property type="entry name" value="PI-PLCc_At5g67130_like"/>
    <property type="match status" value="1"/>
</dbReference>
<dbReference type="PROSITE" id="PS50007">
    <property type="entry name" value="PIPLC_X_DOMAIN"/>
    <property type="match status" value="1"/>
</dbReference>
<dbReference type="AlphaFoldDB" id="A0AAD3T7W1"/>
<evidence type="ECO:0000313" key="1">
    <source>
        <dbReference type="EMBL" id="GMH23631.1"/>
    </source>
</evidence>
<organism evidence="1 2">
    <name type="scientific">Nepenthes gracilis</name>
    <name type="common">Slender pitcher plant</name>
    <dbReference type="NCBI Taxonomy" id="150966"/>
    <lineage>
        <taxon>Eukaryota</taxon>
        <taxon>Viridiplantae</taxon>
        <taxon>Streptophyta</taxon>
        <taxon>Embryophyta</taxon>
        <taxon>Tracheophyta</taxon>
        <taxon>Spermatophyta</taxon>
        <taxon>Magnoliopsida</taxon>
        <taxon>eudicotyledons</taxon>
        <taxon>Gunneridae</taxon>
        <taxon>Pentapetalae</taxon>
        <taxon>Caryophyllales</taxon>
        <taxon>Nepenthaceae</taxon>
        <taxon>Nepenthes</taxon>
    </lineage>
</organism>